<dbReference type="AlphaFoldDB" id="A0AAV9JXM5"/>
<reference evidence="2 3" key="1">
    <citation type="submission" date="2021-11" db="EMBL/GenBank/DDBJ databases">
        <title>Black yeast isolated from Biological Soil Crust.</title>
        <authorList>
            <person name="Kurbessoian T."/>
        </authorList>
    </citation>
    <scope>NUCLEOTIDE SEQUENCE [LARGE SCALE GENOMIC DNA]</scope>
    <source>
        <strain evidence="2 3">CCFEE 5522</strain>
    </source>
</reference>
<dbReference type="EMBL" id="JAVFHQ010000002">
    <property type="protein sequence ID" value="KAK4550320.1"/>
    <property type="molecule type" value="Genomic_DNA"/>
</dbReference>
<gene>
    <name evidence="2" type="ORF">LTR36_003287</name>
</gene>
<dbReference type="Proteomes" id="UP001324427">
    <property type="component" value="Unassembled WGS sequence"/>
</dbReference>
<evidence type="ECO:0000256" key="1">
    <source>
        <dbReference type="SAM" id="MobiDB-lite"/>
    </source>
</evidence>
<feature type="compositionally biased region" description="Polar residues" evidence="1">
    <location>
        <begin position="44"/>
        <end position="61"/>
    </location>
</feature>
<name>A0AAV9JXM5_9PEZI</name>
<evidence type="ECO:0000313" key="2">
    <source>
        <dbReference type="EMBL" id="KAK4550320.1"/>
    </source>
</evidence>
<organism evidence="2 3">
    <name type="scientific">Oleoguttula mirabilis</name>
    <dbReference type="NCBI Taxonomy" id="1507867"/>
    <lineage>
        <taxon>Eukaryota</taxon>
        <taxon>Fungi</taxon>
        <taxon>Dikarya</taxon>
        <taxon>Ascomycota</taxon>
        <taxon>Pezizomycotina</taxon>
        <taxon>Dothideomycetes</taxon>
        <taxon>Dothideomycetidae</taxon>
        <taxon>Mycosphaerellales</taxon>
        <taxon>Teratosphaeriaceae</taxon>
        <taxon>Oleoguttula</taxon>
    </lineage>
</organism>
<keyword evidence="3" id="KW-1185">Reference proteome</keyword>
<comment type="caution">
    <text evidence="2">The sequence shown here is derived from an EMBL/GenBank/DDBJ whole genome shotgun (WGS) entry which is preliminary data.</text>
</comment>
<feature type="region of interest" description="Disordered" evidence="1">
    <location>
        <begin position="1"/>
        <end position="100"/>
    </location>
</feature>
<protein>
    <submittedName>
        <fullName evidence="2">Uncharacterized protein</fullName>
    </submittedName>
</protein>
<accession>A0AAV9JXM5</accession>
<proteinExistence type="predicted"/>
<sequence length="100" mass="10329">MSSPSAKAKDTNHTGGGGSKEGEAASRSSNHSTCGTETAHKHAGTSSNASKANNGSPQAETYSMMERYLASLERHKRIAVEAETGSSGPKRADSGYGRKS</sequence>
<evidence type="ECO:0000313" key="3">
    <source>
        <dbReference type="Proteomes" id="UP001324427"/>
    </source>
</evidence>